<accession>A0A3N2DB87</accession>
<protein>
    <submittedName>
        <fullName evidence="4">PAP2 superfamily protein</fullName>
    </submittedName>
</protein>
<feature type="compositionally biased region" description="Low complexity" evidence="1">
    <location>
        <begin position="14"/>
        <end position="26"/>
    </location>
</feature>
<feature type="transmembrane region" description="Helical" evidence="2">
    <location>
        <begin position="171"/>
        <end position="190"/>
    </location>
</feature>
<dbReference type="InterPro" id="IPR000326">
    <property type="entry name" value="PAP2/HPO"/>
</dbReference>
<evidence type="ECO:0000256" key="2">
    <source>
        <dbReference type="SAM" id="Phobius"/>
    </source>
</evidence>
<dbReference type="SUPFAM" id="SSF48317">
    <property type="entry name" value="Acid phosphatase/Vanadium-dependent haloperoxidase"/>
    <property type="match status" value="1"/>
</dbReference>
<organism evidence="4 5">
    <name type="scientific">Salana multivorans</name>
    <dbReference type="NCBI Taxonomy" id="120377"/>
    <lineage>
        <taxon>Bacteria</taxon>
        <taxon>Bacillati</taxon>
        <taxon>Actinomycetota</taxon>
        <taxon>Actinomycetes</taxon>
        <taxon>Micrococcales</taxon>
        <taxon>Beutenbergiaceae</taxon>
        <taxon>Salana</taxon>
    </lineage>
</organism>
<reference evidence="4 5" key="1">
    <citation type="submission" date="2018-11" db="EMBL/GenBank/DDBJ databases">
        <title>Sequencing the genomes of 1000 actinobacteria strains.</title>
        <authorList>
            <person name="Klenk H.-P."/>
        </authorList>
    </citation>
    <scope>NUCLEOTIDE SEQUENCE [LARGE SCALE GENOMIC DNA]</scope>
    <source>
        <strain evidence="4 5">DSM 13521</strain>
    </source>
</reference>
<dbReference type="SMART" id="SM00014">
    <property type="entry name" value="acidPPc"/>
    <property type="match status" value="1"/>
</dbReference>
<evidence type="ECO:0000313" key="5">
    <source>
        <dbReference type="Proteomes" id="UP000275356"/>
    </source>
</evidence>
<feature type="transmembrane region" description="Helical" evidence="2">
    <location>
        <begin position="197"/>
        <end position="218"/>
    </location>
</feature>
<dbReference type="AlphaFoldDB" id="A0A3N2DB87"/>
<feature type="transmembrane region" description="Helical" evidence="2">
    <location>
        <begin position="261"/>
        <end position="283"/>
    </location>
</feature>
<keyword evidence="5" id="KW-1185">Reference proteome</keyword>
<evidence type="ECO:0000256" key="1">
    <source>
        <dbReference type="SAM" id="MobiDB-lite"/>
    </source>
</evidence>
<keyword evidence="2" id="KW-0812">Transmembrane</keyword>
<dbReference type="EMBL" id="RKHQ01000001">
    <property type="protein sequence ID" value="ROR96972.1"/>
    <property type="molecule type" value="Genomic_DNA"/>
</dbReference>
<dbReference type="Proteomes" id="UP000275356">
    <property type="component" value="Unassembled WGS sequence"/>
</dbReference>
<dbReference type="RefSeq" id="WP_123739079.1">
    <property type="nucleotide sequence ID" value="NZ_RKHQ01000001.1"/>
</dbReference>
<dbReference type="Pfam" id="PF01569">
    <property type="entry name" value="PAP2"/>
    <property type="match status" value="1"/>
</dbReference>
<evidence type="ECO:0000313" key="4">
    <source>
        <dbReference type="EMBL" id="ROR96972.1"/>
    </source>
</evidence>
<keyword evidence="2" id="KW-0472">Membrane</keyword>
<dbReference type="Gene3D" id="1.20.144.10">
    <property type="entry name" value="Phosphatidic acid phosphatase type 2/haloperoxidase"/>
    <property type="match status" value="1"/>
</dbReference>
<sequence>MSDPTSPATPPAYQPGGYAPRPAAPSGGPGSPGQPVGSPFATGRYVPRTETRWLWCVAGLILSIAVVVASVRLFVLTPAWRMVDQAAFLGSTLGREQVEPYAKVVLGVVSPLFLVGATIVAVVLALARKAFGDAVRAVVVVVGANLTTQLLKGVIERPIDDLPQATYGNSLPSGHTTVAASVVAILLIVVGRSWRPLVALLGVLYAGATGIATLALAWHRPSDAVAAFAVVAAWSLLVLIPNRGRAVPDVVVNPLRILVSWLLGVAAVAGLTVGFVALSVAFARAGGDLSSGSALLEPVTRRAAYVGACAGTGGAAAFFVWWQLLARR</sequence>
<keyword evidence="2" id="KW-1133">Transmembrane helix</keyword>
<feature type="transmembrane region" description="Helical" evidence="2">
    <location>
        <begin position="303"/>
        <end position="325"/>
    </location>
</feature>
<proteinExistence type="predicted"/>
<feature type="domain" description="Phosphatidic acid phosphatase type 2/haloperoxidase" evidence="3">
    <location>
        <begin position="134"/>
        <end position="239"/>
    </location>
</feature>
<comment type="caution">
    <text evidence="4">The sequence shown here is derived from an EMBL/GenBank/DDBJ whole genome shotgun (WGS) entry which is preliminary data.</text>
</comment>
<feature type="transmembrane region" description="Helical" evidence="2">
    <location>
        <begin position="224"/>
        <end position="240"/>
    </location>
</feature>
<dbReference type="InterPro" id="IPR036938">
    <property type="entry name" value="PAP2/HPO_sf"/>
</dbReference>
<feature type="transmembrane region" description="Helical" evidence="2">
    <location>
        <begin position="53"/>
        <end position="75"/>
    </location>
</feature>
<dbReference type="OrthoDB" id="3240395at2"/>
<name>A0A3N2DB87_9MICO</name>
<gene>
    <name evidence="4" type="ORF">EDD28_1565</name>
</gene>
<feature type="transmembrane region" description="Helical" evidence="2">
    <location>
        <begin position="134"/>
        <end position="151"/>
    </location>
</feature>
<feature type="transmembrane region" description="Helical" evidence="2">
    <location>
        <begin position="104"/>
        <end position="127"/>
    </location>
</feature>
<feature type="region of interest" description="Disordered" evidence="1">
    <location>
        <begin position="1"/>
        <end position="36"/>
    </location>
</feature>
<evidence type="ECO:0000259" key="3">
    <source>
        <dbReference type="SMART" id="SM00014"/>
    </source>
</evidence>